<keyword evidence="3 7" id="KW-0645">Protease</keyword>
<dbReference type="GO" id="GO:0006508">
    <property type="term" value="P:proteolysis"/>
    <property type="evidence" value="ECO:0007669"/>
    <property type="project" value="UniProtKB-KW"/>
</dbReference>
<dbReference type="PANTHER" id="PTHR21646:SF24">
    <property type="entry name" value="UBIQUITIN CARBOXYL-TERMINAL HYDROLASE"/>
    <property type="match status" value="1"/>
</dbReference>
<feature type="region of interest" description="Disordered" evidence="8">
    <location>
        <begin position="365"/>
        <end position="419"/>
    </location>
</feature>
<dbReference type="InterPro" id="IPR038765">
    <property type="entry name" value="Papain-like_cys_pep_sf"/>
</dbReference>
<dbReference type="InParanoid" id="H2AU13"/>
<keyword evidence="5 7" id="KW-0378">Hydrolase</keyword>
<name>H2AU13_KAZAF</name>
<dbReference type="FunFam" id="3.90.70.10:FF:000134">
    <property type="entry name" value="Ubiquitin-specific protease"/>
    <property type="match status" value="1"/>
</dbReference>
<evidence type="ECO:0000256" key="3">
    <source>
        <dbReference type="ARBA" id="ARBA00022670"/>
    </source>
</evidence>
<comment type="catalytic activity">
    <reaction evidence="1 7">
        <text>Thiol-dependent hydrolysis of ester, thioester, amide, peptide and isopeptide bonds formed by the C-terminal Gly of ubiquitin (a 76-residue protein attached to proteins as an intracellular targeting signal).</text>
        <dbReference type="EC" id="3.4.19.12"/>
    </reaction>
</comment>
<dbReference type="RefSeq" id="XP_003956998.1">
    <property type="nucleotide sequence ID" value="XM_003956949.1"/>
</dbReference>
<dbReference type="PROSITE" id="PS00973">
    <property type="entry name" value="USP_2"/>
    <property type="match status" value="1"/>
</dbReference>
<dbReference type="CDD" id="cd02674">
    <property type="entry name" value="Peptidase_C19R"/>
    <property type="match status" value="1"/>
</dbReference>
<dbReference type="InterPro" id="IPR018200">
    <property type="entry name" value="USP_CS"/>
</dbReference>
<keyword evidence="6 7" id="KW-0788">Thiol protease</keyword>
<dbReference type="EMBL" id="HE650824">
    <property type="protein sequence ID" value="CCF57863.1"/>
    <property type="molecule type" value="Genomic_DNA"/>
</dbReference>
<dbReference type="InterPro" id="IPR001394">
    <property type="entry name" value="Peptidase_C19_UCH"/>
</dbReference>
<evidence type="ECO:0000256" key="5">
    <source>
        <dbReference type="ARBA" id="ARBA00022801"/>
    </source>
</evidence>
<reference evidence="10 11" key="1">
    <citation type="journal article" date="2011" name="Proc. Natl. Acad. Sci. U.S.A.">
        <title>Evolutionary erosion of yeast sex chromosomes by mating-type switching accidents.</title>
        <authorList>
            <person name="Gordon J.L."/>
            <person name="Armisen D."/>
            <person name="Proux-Wera E."/>
            <person name="Oheigeartaigh S.S."/>
            <person name="Byrne K.P."/>
            <person name="Wolfe K.H."/>
        </authorList>
    </citation>
    <scope>NUCLEOTIDE SEQUENCE [LARGE SCALE GENOMIC DNA]</scope>
    <source>
        <strain evidence="11">ATCC 22294 / BCRC 22015 / CBS 2517 / CECT 1963 / NBRC 1671 / NRRL Y-8276</strain>
    </source>
</reference>
<dbReference type="PROSITE" id="PS50235">
    <property type="entry name" value="USP_3"/>
    <property type="match status" value="1"/>
</dbReference>
<feature type="compositionally biased region" description="Polar residues" evidence="8">
    <location>
        <begin position="393"/>
        <end position="404"/>
    </location>
</feature>
<dbReference type="EC" id="3.4.19.12" evidence="7"/>
<dbReference type="GO" id="GO:0016579">
    <property type="term" value="P:protein deubiquitination"/>
    <property type="evidence" value="ECO:0007669"/>
    <property type="project" value="InterPro"/>
</dbReference>
<dbReference type="Pfam" id="PF00443">
    <property type="entry name" value="UCH"/>
    <property type="match status" value="1"/>
</dbReference>
<protein>
    <recommendedName>
        <fullName evidence="7">Ubiquitin carboxyl-terminal hydrolase</fullName>
        <ecNumber evidence="7">3.4.19.12</ecNumber>
    </recommendedName>
</protein>
<dbReference type="PROSITE" id="PS00972">
    <property type="entry name" value="USP_1"/>
    <property type="match status" value="1"/>
</dbReference>
<evidence type="ECO:0000256" key="2">
    <source>
        <dbReference type="ARBA" id="ARBA00009085"/>
    </source>
</evidence>
<dbReference type="GeneID" id="13885821"/>
<dbReference type="KEGG" id="kaf:KAFR_0D02160"/>
<dbReference type="FunCoup" id="H2AU13">
    <property type="interactions" value="67"/>
</dbReference>
<dbReference type="eggNOG" id="KOG1868">
    <property type="taxonomic scope" value="Eukaryota"/>
</dbReference>
<feature type="domain" description="USP" evidence="9">
    <location>
        <begin position="446"/>
        <end position="844"/>
    </location>
</feature>
<dbReference type="InterPro" id="IPR050185">
    <property type="entry name" value="Ub_carboxyl-term_hydrolase"/>
</dbReference>
<dbReference type="SUPFAM" id="SSF52821">
    <property type="entry name" value="Rhodanese/Cell cycle control phosphatase"/>
    <property type="match status" value="1"/>
</dbReference>
<evidence type="ECO:0000313" key="10">
    <source>
        <dbReference type="EMBL" id="CCF57863.1"/>
    </source>
</evidence>
<evidence type="ECO:0000256" key="8">
    <source>
        <dbReference type="SAM" id="MobiDB-lite"/>
    </source>
</evidence>
<dbReference type="OrthoDB" id="292964at2759"/>
<dbReference type="InterPro" id="IPR028889">
    <property type="entry name" value="USP"/>
</dbReference>
<proteinExistence type="inferred from homology"/>
<dbReference type="GO" id="GO:0004843">
    <property type="term" value="F:cysteine-type deubiquitinase activity"/>
    <property type="evidence" value="ECO:0007669"/>
    <property type="project" value="UniProtKB-UniRule"/>
</dbReference>
<dbReference type="PANTHER" id="PTHR21646">
    <property type="entry name" value="UBIQUITIN CARBOXYL-TERMINAL HYDROLASE"/>
    <property type="match status" value="1"/>
</dbReference>
<dbReference type="HOGENOM" id="CLU_004122_0_0_1"/>
<evidence type="ECO:0000256" key="4">
    <source>
        <dbReference type="ARBA" id="ARBA00022786"/>
    </source>
</evidence>
<dbReference type="STRING" id="1071382.H2AU13"/>
<keyword evidence="4 7" id="KW-0833">Ubl conjugation pathway</keyword>
<comment type="similarity">
    <text evidence="2 7">Belongs to the peptidase C19 family.</text>
</comment>
<evidence type="ECO:0000313" key="11">
    <source>
        <dbReference type="Proteomes" id="UP000005220"/>
    </source>
</evidence>
<dbReference type="SUPFAM" id="SSF54001">
    <property type="entry name" value="Cysteine proteinases"/>
    <property type="match status" value="1"/>
</dbReference>
<dbReference type="InterPro" id="IPR036873">
    <property type="entry name" value="Rhodanese-like_dom_sf"/>
</dbReference>
<dbReference type="Proteomes" id="UP000005220">
    <property type="component" value="Chromosome 4"/>
</dbReference>
<gene>
    <name evidence="10" type="primary">KAFR0D02160</name>
    <name evidence="10" type="ORF">KAFR_0D02160</name>
</gene>
<evidence type="ECO:0000256" key="1">
    <source>
        <dbReference type="ARBA" id="ARBA00000707"/>
    </source>
</evidence>
<dbReference type="AlphaFoldDB" id="H2AU13"/>
<dbReference type="Gene3D" id="3.40.250.10">
    <property type="entry name" value="Rhodanese-like domain"/>
    <property type="match status" value="1"/>
</dbReference>
<accession>H2AU13</accession>
<organism evidence="10 11">
    <name type="scientific">Kazachstania africana (strain ATCC 22294 / BCRC 22015 / CBS 2517 / CECT 1963 / NBRC 1671 / NRRL Y-8276)</name>
    <name type="common">Yeast</name>
    <name type="synonym">Kluyveromyces africanus</name>
    <dbReference type="NCBI Taxonomy" id="1071382"/>
    <lineage>
        <taxon>Eukaryota</taxon>
        <taxon>Fungi</taxon>
        <taxon>Dikarya</taxon>
        <taxon>Ascomycota</taxon>
        <taxon>Saccharomycotina</taxon>
        <taxon>Saccharomycetes</taxon>
        <taxon>Saccharomycetales</taxon>
        <taxon>Saccharomycetaceae</taxon>
        <taxon>Kazachstania</taxon>
    </lineage>
</organism>
<evidence type="ECO:0000256" key="6">
    <source>
        <dbReference type="ARBA" id="ARBA00022807"/>
    </source>
</evidence>
<sequence>MESISLQHLVANSDELTKLVVSIYNSKIKPIYKQLLTLRPIDLLEYTEQLFEYFLKGNTDSLDSFIIGYFYISLVIPTSHAMIKSSNNDYIAIYQDLKKYYESQPNLSDLLFIIRSESENILQSFDVDAPSSHSQHEEDNTADSSTTIWQAPFLEPNDQLKLAIISSESELESETEVEAEIDINANESKYTNFINDKTINDEDTYLKHLYEECFITPHELFSILSNPSDRLKILIIDLRLSRYFNLQTIRSPNLIKFDPIELWNNRDQTPVLHRTSLFSNPLFQKIDLFSYIIIYSDNETTTAFESFEYNFSFFKLLMSSSMKVTPNFLLGGFEKWEQLISSYSEQYGIETSNYIFTNNKRFTEPPSWNPPPVPHEIRKRPPPPPPPNLPSRTYSTRHTQGYREQQQQQQQHHHNHRPKRIVTRYTKYGLPHLPHSSNLYVQLSISGLRNLGNTCYINSMLQCLFATTAFRNLFLSNRYKEYIGTKVDPHLSNSFHILFRKMYLNGGCAVIPVLFLKTCNFLRPDLRIPDVQQDTQEFLILLLDQLHNELKSNQDRLVSEHPDLIEYDTDSMDVENANEYKKWFAESLENEGLSLIHEIFQGQLENSLECQRCNYTSTNYSNFCTLSLSIPNKRRKFRKLVDLEDCISLFIENEMLTGENAWNCPKCSSSSNNNTSKRKSRGFFKFSKHKNRSHNDLTFSEYNHNSSSDDVKFSKKKLVTRKSTSFIKLPNLLIIHLSRFSMSGLLDKNNTDIAYPAILTITLKNKEKCRFKLYGVVNHFGNLNNGHYTSLINKEPSHDLNPQRQKWFYFDDETVKQQFNYFDLDKNVNRISSSDVYVLFYEKIIE</sequence>
<keyword evidence="11" id="KW-1185">Reference proteome</keyword>
<evidence type="ECO:0000259" key="9">
    <source>
        <dbReference type="PROSITE" id="PS50235"/>
    </source>
</evidence>
<dbReference type="Gene3D" id="3.90.70.10">
    <property type="entry name" value="Cysteine proteinases"/>
    <property type="match status" value="1"/>
</dbReference>
<evidence type="ECO:0000256" key="7">
    <source>
        <dbReference type="RuleBase" id="RU366025"/>
    </source>
</evidence>